<evidence type="ECO:0000313" key="1">
    <source>
        <dbReference type="EMBL" id="SES33745.1"/>
    </source>
</evidence>
<dbReference type="EMBL" id="FOGQ01000023">
    <property type="protein sequence ID" value="SES33745.1"/>
    <property type="molecule type" value="Genomic_DNA"/>
</dbReference>
<reference evidence="2" key="1">
    <citation type="submission" date="2016-10" db="EMBL/GenBank/DDBJ databases">
        <authorList>
            <person name="Varghese N."/>
            <person name="Submissions S."/>
        </authorList>
    </citation>
    <scope>NUCLEOTIDE SEQUENCE [LARGE SCALE GENOMIC DNA]</scope>
    <source>
        <strain evidence="2">DSM 20524</strain>
    </source>
</reference>
<protein>
    <submittedName>
        <fullName evidence="1">Uncharacterized protein</fullName>
    </submittedName>
</protein>
<dbReference type="AlphaFoldDB" id="A0A1H9WIP2"/>
<name>A0A1H9WIP2_9CORY</name>
<gene>
    <name evidence="1" type="ORF">SAMN05661109_02760</name>
</gene>
<accession>A0A1H9WIP2</accession>
<proteinExistence type="predicted"/>
<sequence length="97" mass="10868">MVYQPRIARFVPDFEDLNSGGVSGINGGYDTSSWSIKMWVGGVGVRPASSEERQFPHVPWETFSLALLDLWLEQFRCCQLGESIPSEISKPEGEITF</sequence>
<dbReference type="STRING" id="1121357.SAMN05661109_02760"/>
<evidence type="ECO:0000313" key="2">
    <source>
        <dbReference type="Proteomes" id="UP000198929"/>
    </source>
</evidence>
<dbReference type="Proteomes" id="UP000198929">
    <property type="component" value="Unassembled WGS sequence"/>
</dbReference>
<keyword evidence="2" id="KW-1185">Reference proteome</keyword>
<organism evidence="1 2">
    <name type="scientific">Corynebacterium cystitidis DSM 20524</name>
    <dbReference type="NCBI Taxonomy" id="1121357"/>
    <lineage>
        <taxon>Bacteria</taxon>
        <taxon>Bacillati</taxon>
        <taxon>Actinomycetota</taxon>
        <taxon>Actinomycetes</taxon>
        <taxon>Mycobacteriales</taxon>
        <taxon>Corynebacteriaceae</taxon>
        <taxon>Corynebacterium</taxon>
    </lineage>
</organism>